<accession>A0A381RBG7</accession>
<protein>
    <submittedName>
        <fullName evidence="1">Uncharacterized protein</fullName>
    </submittedName>
</protein>
<organism evidence="1">
    <name type="scientific">marine metagenome</name>
    <dbReference type="NCBI Taxonomy" id="408172"/>
    <lineage>
        <taxon>unclassified sequences</taxon>
        <taxon>metagenomes</taxon>
        <taxon>ecological metagenomes</taxon>
    </lineage>
</organism>
<name>A0A381RBG7_9ZZZZ</name>
<dbReference type="AlphaFoldDB" id="A0A381RBG7"/>
<evidence type="ECO:0000313" key="1">
    <source>
        <dbReference type="EMBL" id="SUZ89115.1"/>
    </source>
</evidence>
<sequence length="50" mass="5622">MEDTFFTSPDSEGLVKRGDTYESLDYDDVEYQIAIDVDAAFGGVRVAWIN</sequence>
<gene>
    <name evidence="1" type="ORF">METZ01_LOCUS41969</name>
</gene>
<proteinExistence type="predicted"/>
<reference evidence="1" key="1">
    <citation type="submission" date="2018-05" db="EMBL/GenBank/DDBJ databases">
        <authorList>
            <person name="Lanie J.A."/>
            <person name="Ng W.-L."/>
            <person name="Kazmierczak K.M."/>
            <person name="Andrzejewski T.M."/>
            <person name="Davidsen T.M."/>
            <person name="Wayne K.J."/>
            <person name="Tettelin H."/>
            <person name="Glass J.I."/>
            <person name="Rusch D."/>
            <person name="Podicherti R."/>
            <person name="Tsui H.-C.T."/>
            <person name="Winkler M.E."/>
        </authorList>
    </citation>
    <scope>NUCLEOTIDE SEQUENCE</scope>
</reference>
<dbReference type="EMBL" id="UINC01001804">
    <property type="protein sequence ID" value="SUZ89115.1"/>
    <property type="molecule type" value="Genomic_DNA"/>
</dbReference>